<dbReference type="SUPFAM" id="SSF46894">
    <property type="entry name" value="C-terminal effector domain of the bipartite response regulators"/>
    <property type="match status" value="1"/>
</dbReference>
<evidence type="ECO:0000256" key="4">
    <source>
        <dbReference type="ARBA" id="ARBA00023163"/>
    </source>
</evidence>
<organism evidence="7 8">
    <name type="scientific">Nocardia veterana</name>
    <dbReference type="NCBI Taxonomy" id="132249"/>
    <lineage>
        <taxon>Bacteria</taxon>
        <taxon>Bacillati</taxon>
        <taxon>Actinomycetota</taxon>
        <taxon>Actinomycetes</taxon>
        <taxon>Mycobacteriales</taxon>
        <taxon>Nocardiaceae</taxon>
        <taxon>Nocardia</taxon>
    </lineage>
</organism>
<dbReference type="Gene3D" id="1.25.40.10">
    <property type="entry name" value="Tetratricopeptide repeat domain"/>
    <property type="match status" value="1"/>
</dbReference>
<keyword evidence="2" id="KW-0805">Transcription regulation</keyword>
<keyword evidence="3 5" id="KW-0238">DNA-binding</keyword>
<dbReference type="InterPro" id="IPR051677">
    <property type="entry name" value="AfsR-DnrI-RedD_regulator"/>
</dbReference>
<keyword evidence="4" id="KW-0804">Transcription</keyword>
<gene>
    <name evidence="7" type="ORF">HGA07_19545</name>
</gene>
<dbReference type="SMART" id="SM00862">
    <property type="entry name" value="Trans_reg_C"/>
    <property type="match status" value="1"/>
</dbReference>
<reference evidence="7 8" key="1">
    <citation type="submission" date="2020-04" db="EMBL/GenBank/DDBJ databases">
        <title>MicrobeNet Type strains.</title>
        <authorList>
            <person name="Nicholson A.C."/>
        </authorList>
    </citation>
    <scope>NUCLEOTIDE SEQUENCE [LARGE SCALE GENOMIC DNA]</scope>
    <source>
        <strain evidence="7 8">DSM 44445</strain>
    </source>
</reference>
<dbReference type="CDD" id="cd15831">
    <property type="entry name" value="BTAD"/>
    <property type="match status" value="1"/>
</dbReference>
<comment type="caution">
    <text evidence="7">The sequence shown here is derived from an EMBL/GenBank/DDBJ whole genome shotgun (WGS) entry which is preliminary data.</text>
</comment>
<comment type="similarity">
    <text evidence="1">Belongs to the AfsR/DnrI/RedD regulatory family.</text>
</comment>
<dbReference type="Gene3D" id="1.10.10.10">
    <property type="entry name" value="Winged helix-like DNA-binding domain superfamily/Winged helix DNA-binding domain"/>
    <property type="match status" value="1"/>
</dbReference>
<evidence type="ECO:0000259" key="6">
    <source>
        <dbReference type="PROSITE" id="PS51755"/>
    </source>
</evidence>
<dbReference type="SMART" id="SM01043">
    <property type="entry name" value="BTAD"/>
    <property type="match status" value="1"/>
</dbReference>
<dbReference type="PANTHER" id="PTHR35807:SF1">
    <property type="entry name" value="TRANSCRIPTIONAL REGULATOR REDD"/>
    <property type="match status" value="1"/>
</dbReference>
<evidence type="ECO:0000313" key="7">
    <source>
        <dbReference type="EMBL" id="NKY87817.1"/>
    </source>
</evidence>
<dbReference type="Proteomes" id="UP000523447">
    <property type="component" value="Unassembled WGS sequence"/>
</dbReference>
<dbReference type="PANTHER" id="PTHR35807">
    <property type="entry name" value="TRANSCRIPTIONAL REGULATOR REDD-RELATED"/>
    <property type="match status" value="1"/>
</dbReference>
<dbReference type="GO" id="GO:0003677">
    <property type="term" value="F:DNA binding"/>
    <property type="evidence" value="ECO:0007669"/>
    <property type="project" value="UniProtKB-UniRule"/>
</dbReference>
<dbReference type="AlphaFoldDB" id="A0A7X6RJ27"/>
<proteinExistence type="inferred from homology"/>
<sequence>MSNPVYARVLGPLTLALNNRNATPTAQKQRQLLALLLIRHSTVVPVTTLIEELWNDEPPRSAVTVVQTYILGIRKKMAEYLELEQSDIADRYLRTWSKGYLFDAQECVLDLRDYRTMTDAARCALTAGDDRRAVDLFQAAEALWTGPPLLDVEVGIPLSSELSHLDQLRLTNLELRIEAELRLGRHREVCPDLARLTVEQPLHERLQAYYMYALCRSGRRHRALESYHHFARALQRELGLDPCVKLQRLHYDILNASDETVTAMLESRHAGYLIGWQADAGYDVSATPA</sequence>
<dbReference type="Pfam" id="PF00486">
    <property type="entry name" value="Trans_reg_C"/>
    <property type="match status" value="1"/>
</dbReference>
<dbReference type="EMBL" id="JAAXPE010000022">
    <property type="protein sequence ID" value="NKY87817.1"/>
    <property type="molecule type" value="Genomic_DNA"/>
</dbReference>
<evidence type="ECO:0000313" key="8">
    <source>
        <dbReference type="Proteomes" id="UP000523447"/>
    </source>
</evidence>
<dbReference type="GO" id="GO:0006355">
    <property type="term" value="P:regulation of DNA-templated transcription"/>
    <property type="evidence" value="ECO:0007669"/>
    <property type="project" value="InterPro"/>
</dbReference>
<dbReference type="InterPro" id="IPR011990">
    <property type="entry name" value="TPR-like_helical_dom_sf"/>
</dbReference>
<protein>
    <submittedName>
        <fullName evidence="7">AfsR/SARP family transcriptional regulator</fullName>
    </submittedName>
</protein>
<dbReference type="InterPro" id="IPR001867">
    <property type="entry name" value="OmpR/PhoB-type_DNA-bd"/>
</dbReference>
<evidence type="ECO:0000256" key="1">
    <source>
        <dbReference type="ARBA" id="ARBA00005820"/>
    </source>
</evidence>
<feature type="domain" description="OmpR/PhoB-type" evidence="6">
    <location>
        <begin position="1"/>
        <end position="104"/>
    </location>
</feature>
<evidence type="ECO:0000256" key="2">
    <source>
        <dbReference type="ARBA" id="ARBA00023015"/>
    </source>
</evidence>
<feature type="DNA-binding region" description="OmpR/PhoB-type" evidence="5">
    <location>
        <begin position="1"/>
        <end position="104"/>
    </location>
</feature>
<dbReference type="PROSITE" id="PS51755">
    <property type="entry name" value="OMPR_PHOB"/>
    <property type="match status" value="1"/>
</dbReference>
<dbReference type="SUPFAM" id="SSF48452">
    <property type="entry name" value="TPR-like"/>
    <property type="match status" value="1"/>
</dbReference>
<dbReference type="GO" id="GO:0000160">
    <property type="term" value="P:phosphorelay signal transduction system"/>
    <property type="evidence" value="ECO:0007669"/>
    <property type="project" value="InterPro"/>
</dbReference>
<keyword evidence="8" id="KW-1185">Reference proteome</keyword>
<evidence type="ECO:0000256" key="5">
    <source>
        <dbReference type="PROSITE-ProRule" id="PRU01091"/>
    </source>
</evidence>
<dbReference type="InterPro" id="IPR036388">
    <property type="entry name" value="WH-like_DNA-bd_sf"/>
</dbReference>
<name>A0A7X6RJ27_9NOCA</name>
<accession>A0A7X6RJ27</accession>
<dbReference type="Pfam" id="PF03704">
    <property type="entry name" value="BTAD"/>
    <property type="match status" value="1"/>
</dbReference>
<evidence type="ECO:0000256" key="3">
    <source>
        <dbReference type="ARBA" id="ARBA00023125"/>
    </source>
</evidence>
<dbReference type="InterPro" id="IPR016032">
    <property type="entry name" value="Sig_transdc_resp-reg_C-effctor"/>
</dbReference>
<dbReference type="InterPro" id="IPR005158">
    <property type="entry name" value="BTAD"/>
</dbReference>